<keyword evidence="6" id="KW-1185">Reference proteome</keyword>
<evidence type="ECO:0000256" key="2">
    <source>
        <dbReference type="ARBA" id="ARBA00023125"/>
    </source>
</evidence>
<evidence type="ECO:0000313" key="5">
    <source>
        <dbReference type="EMBL" id="MFM0442072.1"/>
    </source>
</evidence>
<evidence type="ECO:0000256" key="1">
    <source>
        <dbReference type="ARBA" id="ARBA00023015"/>
    </source>
</evidence>
<evidence type="ECO:0000259" key="4">
    <source>
        <dbReference type="PROSITE" id="PS50943"/>
    </source>
</evidence>
<dbReference type="InterPro" id="IPR036286">
    <property type="entry name" value="LexA/Signal_pep-like_sf"/>
</dbReference>
<dbReference type="InterPro" id="IPR039418">
    <property type="entry name" value="LexA-like"/>
</dbReference>
<evidence type="ECO:0000256" key="3">
    <source>
        <dbReference type="ARBA" id="ARBA00023163"/>
    </source>
</evidence>
<dbReference type="Pfam" id="PF00717">
    <property type="entry name" value="Peptidase_S24"/>
    <property type="match status" value="1"/>
</dbReference>
<dbReference type="InterPro" id="IPR010982">
    <property type="entry name" value="Lambda_DNA-bd_dom_sf"/>
</dbReference>
<gene>
    <name evidence="5" type="ORF">PQR00_00615</name>
</gene>
<dbReference type="SUPFAM" id="SSF51306">
    <property type="entry name" value="LexA/Signal peptidase"/>
    <property type="match status" value="1"/>
</dbReference>
<dbReference type="SMART" id="SM00530">
    <property type="entry name" value="HTH_XRE"/>
    <property type="match status" value="2"/>
</dbReference>
<dbReference type="CDD" id="cd06529">
    <property type="entry name" value="S24_LexA-like"/>
    <property type="match status" value="1"/>
</dbReference>
<dbReference type="RefSeq" id="WP_408127759.1">
    <property type="nucleotide sequence ID" value="NZ_JAQQDH010000001.1"/>
</dbReference>
<dbReference type="SUPFAM" id="SSF47413">
    <property type="entry name" value="lambda repressor-like DNA-binding domains"/>
    <property type="match status" value="2"/>
</dbReference>
<dbReference type="Proteomes" id="UP001629288">
    <property type="component" value="Unassembled WGS sequence"/>
</dbReference>
<dbReference type="PROSITE" id="PS50943">
    <property type="entry name" value="HTH_CROC1"/>
    <property type="match status" value="2"/>
</dbReference>
<evidence type="ECO:0000313" key="6">
    <source>
        <dbReference type="Proteomes" id="UP001629288"/>
    </source>
</evidence>
<reference evidence="5 6" key="1">
    <citation type="journal article" date="2024" name="Chem. Sci.">
        <title>Discovery of megapolipeptins by genome mining of a Burkholderiales bacteria collection.</title>
        <authorList>
            <person name="Paulo B.S."/>
            <person name="Recchia M.J.J."/>
            <person name="Lee S."/>
            <person name="Fergusson C.H."/>
            <person name="Romanowski S.B."/>
            <person name="Hernandez A."/>
            <person name="Krull N."/>
            <person name="Liu D.Y."/>
            <person name="Cavanagh H."/>
            <person name="Bos A."/>
            <person name="Gray C.A."/>
            <person name="Murphy B.T."/>
            <person name="Linington R.G."/>
            <person name="Eustaquio A.S."/>
        </authorList>
    </citation>
    <scope>NUCLEOTIDE SEQUENCE [LARGE SCALE GENOMIC DNA]</scope>
    <source>
        <strain evidence="5 6">RL17-379-BIB-C</strain>
    </source>
</reference>
<dbReference type="Gene3D" id="2.10.109.10">
    <property type="entry name" value="Umud Fragment, subunit A"/>
    <property type="match status" value="1"/>
</dbReference>
<sequence length="317" mass="34045">MYLAVNTNVVDASGTIQYMSNIGKRLIEARTRAGMSQEDLAAKSGVSQGTIGHLESGRNKSSTLLPKIAAALGVTVEWLTGTAKQGAEAGSIPQMGAAGLADRIKSVLDDAEGNISKVASAAGTTEETVAGWLSGSSKGISVDHAVALQESLGVNSVWLMLGKGSRTTAVRYNDPWEPITNLQWKGVPVLGMAQLGDNGFWSEIEYPVGQGDGFVDVPTKDKDAYALRCIGDSMRPRIKDREFVVVEPNHVIEPGDEVLVKAKDGRVMVKEFLYQRAGRTHLISVNEAHGTIAIKDEDIEKMHYVGWIAKPSAWRPD</sequence>
<feature type="domain" description="HTH cro/C1-type" evidence="4">
    <location>
        <begin position="116"/>
        <end position="159"/>
    </location>
</feature>
<dbReference type="CDD" id="cd00093">
    <property type="entry name" value="HTH_XRE"/>
    <property type="match status" value="1"/>
</dbReference>
<keyword evidence="3" id="KW-0804">Transcription</keyword>
<dbReference type="EMBL" id="JAQQDH010000001">
    <property type="protein sequence ID" value="MFM0442072.1"/>
    <property type="molecule type" value="Genomic_DNA"/>
</dbReference>
<dbReference type="PANTHER" id="PTHR40661:SF3">
    <property type="entry name" value="FELS-1 PROPHAGE TRANSCRIPTIONAL REGULATOR"/>
    <property type="match status" value="1"/>
</dbReference>
<name>A0ABW9BUH9_9BURK</name>
<proteinExistence type="predicted"/>
<accession>A0ABW9BUH9</accession>
<comment type="caution">
    <text evidence="5">The sequence shown here is derived from an EMBL/GenBank/DDBJ whole genome shotgun (WGS) entry which is preliminary data.</text>
</comment>
<dbReference type="InterPro" id="IPR001387">
    <property type="entry name" value="Cro/C1-type_HTH"/>
</dbReference>
<feature type="domain" description="HTH cro/C1-type" evidence="4">
    <location>
        <begin position="26"/>
        <end position="79"/>
    </location>
</feature>
<organism evidence="5 6">
    <name type="scientific">Paraburkholderia strydomiana</name>
    <dbReference type="NCBI Taxonomy" id="1245417"/>
    <lineage>
        <taxon>Bacteria</taxon>
        <taxon>Pseudomonadati</taxon>
        <taxon>Pseudomonadota</taxon>
        <taxon>Betaproteobacteria</taxon>
        <taxon>Burkholderiales</taxon>
        <taxon>Burkholderiaceae</taxon>
        <taxon>Paraburkholderia</taxon>
    </lineage>
</organism>
<dbReference type="PANTHER" id="PTHR40661">
    <property type="match status" value="1"/>
</dbReference>
<dbReference type="InterPro" id="IPR015927">
    <property type="entry name" value="Peptidase_S24_S26A/B/C"/>
</dbReference>
<keyword evidence="2" id="KW-0238">DNA-binding</keyword>
<dbReference type="Pfam" id="PF01381">
    <property type="entry name" value="HTH_3"/>
    <property type="match status" value="1"/>
</dbReference>
<keyword evidence="1" id="KW-0805">Transcription regulation</keyword>
<dbReference type="Gene3D" id="1.10.260.40">
    <property type="entry name" value="lambda repressor-like DNA-binding domains"/>
    <property type="match status" value="2"/>
</dbReference>
<protein>
    <submittedName>
        <fullName evidence="5">Helix-turn-helix domain-containing protein</fullName>
    </submittedName>
</protein>